<evidence type="ECO:0000256" key="7">
    <source>
        <dbReference type="SAM" id="SignalP"/>
    </source>
</evidence>
<comment type="caution">
    <text evidence="9">The sequence shown here is derived from an EMBL/GenBank/DDBJ whole genome shotgun (WGS) entry which is preliminary data.</text>
</comment>
<organism evidence="9 10">
    <name type="scientific">Skeletonema marinoi</name>
    <dbReference type="NCBI Taxonomy" id="267567"/>
    <lineage>
        <taxon>Eukaryota</taxon>
        <taxon>Sar</taxon>
        <taxon>Stramenopiles</taxon>
        <taxon>Ochrophyta</taxon>
        <taxon>Bacillariophyta</taxon>
        <taxon>Coscinodiscophyceae</taxon>
        <taxon>Thalassiosirophycidae</taxon>
        <taxon>Thalassiosirales</taxon>
        <taxon>Skeletonemataceae</taxon>
        <taxon>Skeletonema</taxon>
        <taxon>Skeletonema marinoi-dohrnii complex</taxon>
    </lineage>
</organism>
<keyword evidence="7" id="KW-0732">Signal</keyword>
<evidence type="ECO:0000256" key="2">
    <source>
        <dbReference type="ARBA" id="ARBA00008639"/>
    </source>
</evidence>
<protein>
    <submittedName>
        <fullName evidence="9">D-cysteine desulfhydrase</fullName>
        <ecNumber evidence="9">4.4.1.15</ecNumber>
    </submittedName>
</protein>
<dbReference type="GO" id="GO:0019148">
    <property type="term" value="F:D-cysteine desulfhydrase activity"/>
    <property type="evidence" value="ECO:0007669"/>
    <property type="project" value="UniProtKB-EC"/>
</dbReference>
<dbReference type="InterPro" id="IPR001926">
    <property type="entry name" value="TrpB-like_PALP"/>
</dbReference>
<dbReference type="InterPro" id="IPR005966">
    <property type="entry name" value="D-Cys_desShydrase"/>
</dbReference>
<feature type="active site" description="Nucleophile" evidence="5">
    <location>
        <position position="148"/>
    </location>
</feature>
<keyword evidence="4 9" id="KW-0456">Lyase</keyword>
<dbReference type="SUPFAM" id="SSF53686">
    <property type="entry name" value="Tryptophan synthase beta subunit-like PLP-dependent enzymes"/>
    <property type="match status" value="1"/>
</dbReference>
<evidence type="ECO:0000256" key="1">
    <source>
        <dbReference type="ARBA" id="ARBA00001933"/>
    </source>
</evidence>
<dbReference type="PANTHER" id="PTHR43780">
    <property type="entry name" value="1-AMINOCYCLOPROPANE-1-CARBOXYLATE DEAMINASE-RELATED"/>
    <property type="match status" value="1"/>
</dbReference>
<feature type="domain" description="Tryptophan synthase beta chain-like PALP" evidence="8">
    <location>
        <begin position="83"/>
        <end position="389"/>
    </location>
</feature>
<accession>A0AAD8XZP6</accession>
<dbReference type="InterPro" id="IPR036052">
    <property type="entry name" value="TrpB-like_PALP_sf"/>
</dbReference>
<keyword evidence="3 6" id="KW-0663">Pyridoxal phosphate</keyword>
<dbReference type="PIRSF" id="PIRSF006278">
    <property type="entry name" value="ACCD_DCysDesulf"/>
    <property type="match status" value="1"/>
</dbReference>
<dbReference type="InterPro" id="IPR027278">
    <property type="entry name" value="ACCD_DCysDesulf"/>
</dbReference>
<evidence type="ECO:0000256" key="3">
    <source>
        <dbReference type="ARBA" id="ARBA00022898"/>
    </source>
</evidence>
<feature type="signal peptide" evidence="7">
    <location>
        <begin position="1"/>
        <end position="24"/>
    </location>
</feature>
<dbReference type="NCBIfam" id="NF003031">
    <property type="entry name" value="PRK03910.1-4"/>
    <property type="match status" value="1"/>
</dbReference>
<dbReference type="EMBL" id="JATAAI010000027">
    <property type="protein sequence ID" value="KAK1736911.1"/>
    <property type="molecule type" value="Genomic_DNA"/>
</dbReference>
<evidence type="ECO:0000259" key="8">
    <source>
        <dbReference type="Pfam" id="PF00291"/>
    </source>
</evidence>
<keyword evidence="10" id="KW-1185">Reference proteome</keyword>
<comment type="similarity">
    <text evidence="2">Belongs to the ACC deaminase/D-cysteine desulfhydrase family.</text>
</comment>
<proteinExistence type="inferred from homology"/>
<dbReference type="PANTHER" id="PTHR43780:SF2">
    <property type="entry name" value="1-AMINOCYCLOPROPANE-1-CARBOXYLATE DEAMINASE-RELATED"/>
    <property type="match status" value="1"/>
</dbReference>
<dbReference type="FunFam" id="3.40.50.1100:FF:000017">
    <property type="entry name" value="D-cysteine desulfhydrase"/>
    <property type="match status" value="1"/>
</dbReference>
<evidence type="ECO:0000313" key="9">
    <source>
        <dbReference type="EMBL" id="KAK1736911.1"/>
    </source>
</evidence>
<sequence>MKTTNIFPLTFVAAKLLLLPSASTAFVSPSKQMFATTKHMKSMDSAPLAVSLSSDVSIESDTSAAISAAQKQKELEQFPRTKLAHLPTPLEYCPRLSEALNGVNIYIKRDDCTGLATGGNKARKLEWLMAEAVEQGAEYVMTQGATQSNHCRQTAAAAAKLGLKCHILLEERVKGDADYNENGNVMLDDLFGASREKRGPNLDMAAELEAVAEEYRKKGHNVYVIPGGGSNPTGALGYVNCAYELVQQIEEQGIPVDHICHATGSTGTQAGLVTGLKACCSTIPLLGYGVRFAKDIQEAKVFTLAKATAEKIGMPDCVDAEDVVVDSNYVGPGYGTPAESTIEAIRMFAELEGLLLDPVYSAKGAAGLIDYCRKGHFKPGENVVYLHTGGAVALHGYLHYFQK</sequence>
<evidence type="ECO:0000313" key="10">
    <source>
        <dbReference type="Proteomes" id="UP001224775"/>
    </source>
</evidence>
<comment type="cofactor">
    <cofactor evidence="1">
        <name>pyridoxal 5'-phosphate</name>
        <dbReference type="ChEBI" id="CHEBI:597326"/>
    </cofactor>
</comment>
<dbReference type="Pfam" id="PF00291">
    <property type="entry name" value="PALP"/>
    <property type="match status" value="1"/>
</dbReference>
<dbReference type="Proteomes" id="UP001224775">
    <property type="component" value="Unassembled WGS sequence"/>
</dbReference>
<dbReference type="NCBIfam" id="TIGR01275">
    <property type="entry name" value="ACC_deam_rel"/>
    <property type="match status" value="1"/>
</dbReference>
<gene>
    <name evidence="9" type="ORF">QTG54_012356</name>
</gene>
<reference evidence="9" key="1">
    <citation type="submission" date="2023-06" db="EMBL/GenBank/DDBJ databases">
        <title>Survivors Of The Sea: Transcriptome response of Skeletonema marinoi to long-term dormancy.</title>
        <authorList>
            <person name="Pinder M.I.M."/>
            <person name="Kourtchenko O."/>
            <person name="Robertson E.K."/>
            <person name="Larsson T."/>
            <person name="Maumus F."/>
            <person name="Osuna-Cruz C.M."/>
            <person name="Vancaester E."/>
            <person name="Stenow R."/>
            <person name="Vandepoele K."/>
            <person name="Ploug H."/>
            <person name="Bruchert V."/>
            <person name="Godhe A."/>
            <person name="Topel M."/>
        </authorList>
    </citation>
    <scope>NUCLEOTIDE SEQUENCE</scope>
    <source>
        <strain evidence="9">R05AC</strain>
    </source>
</reference>
<name>A0AAD8XZP6_9STRA</name>
<feature type="modified residue" description="N6-(pyridoxal phosphate)lysine" evidence="6">
    <location>
        <position position="121"/>
    </location>
</feature>
<dbReference type="EC" id="4.4.1.15" evidence="9"/>
<evidence type="ECO:0000256" key="5">
    <source>
        <dbReference type="PIRSR" id="PIRSR006278-1"/>
    </source>
</evidence>
<evidence type="ECO:0000256" key="6">
    <source>
        <dbReference type="PIRSR" id="PIRSR006278-2"/>
    </source>
</evidence>
<dbReference type="Gene3D" id="3.40.50.1100">
    <property type="match status" value="2"/>
</dbReference>
<evidence type="ECO:0000256" key="4">
    <source>
        <dbReference type="ARBA" id="ARBA00023239"/>
    </source>
</evidence>
<feature type="chain" id="PRO_5042213069" evidence="7">
    <location>
        <begin position="25"/>
        <end position="403"/>
    </location>
</feature>
<dbReference type="AlphaFoldDB" id="A0AAD8XZP6"/>